<feature type="compositionally biased region" description="Basic and acidic residues" evidence="1">
    <location>
        <begin position="13"/>
        <end position="26"/>
    </location>
</feature>
<evidence type="ECO:0000313" key="3">
    <source>
        <dbReference type="Proteomes" id="UP000230709"/>
    </source>
</evidence>
<dbReference type="KEGG" id="mtw:CQW49_14790"/>
<evidence type="ECO:0000256" key="1">
    <source>
        <dbReference type="SAM" id="MobiDB-lite"/>
    </source>
</evidence>
<sequence length="67" mass="7308">MQASWQRTAELSHSTEEEARETRREAVSGVNAPKNVGRATHAALLSAAWSWSLLSACGLMHEPPTFS</sequence>
<organism evidence="2 3">
    <name type="scientific">Methylosinus trichosporium (strain ATCC 35070 / NCIMB 11131 / UNIQEM 75 / OB3b)</name>
    <dbReference type="NCBI Taxonomy" id="595536"/>
    <lineage>
        <taxon>Bacteria</taxon>
        <taxon>Pseudomonadati</taxon>
        <taxon>Pseudomonadota</taxon>
        <taxon>Alphaproteobacteria</taxon>
        <taxon>Hyphomicrobiales</taxon>
        <taxon>Methylocystaceae</taxon>
        <taxon>Methylosinus</taxon>
    </lineage>
</organism>
<dbReference type="AlphaFoldDB" id="A0A2D2D1Z3"/>
<gene>
    <name evidence="2" type="ORF">CQW49_14790</name>
</gene>
<feature type="compositionally biased region" description="Polar residues" evidence="1">
    <location>
        <begin position="1"/>
        <end position="12"/>
    </location>
</feature>
<accession>A0A2D2D1Z3</accession>
<feature type="region of interest" description="Disordered" evidence="1">
    <location>
        <begin position="1"/>
        <end position="35"/>
    </location>
</feature>
<dbReference type="EMBL" id="CP023737">
    <property type="protein sequence ID" value="ATQ69002.1"/>
    <property type="molecule type" value="Genomic_DNA"/>
</dbReference>
<name>A0A2D2D1Z3_METT3</name>
<protein>
    <submittedName>
        <fullName evidence="2">Plasmid stabilization protein</fullName>
    </submittedName>
</protein>
<evidence type="ECO:0000313" key="2">
    <source>
        <dbReference type="EMBL" id="ATQ69002.1"/>
    </source>
</evidence>
<reference evidence="3" key="1">
    <citation type="submission" date="2017-10" db="EMBL/GenBank/DDBJ databases">
        <title>Completed PacBio SMRT sequence of Methylosinus trichosporium OB3b reveals presence of a third large plasmid.</title>
        <authorList>
            <person name="Charles T.C."/>
            <person name="Lynch M.D.J."/>
            <person name="Heil J.R."/>
            <person name="Cheng J."/>
        </authorList>
    </citation>
    <scope>NUCLEOTIDE SEQUENCE [LARGE SCALE GENOMIC DNA]</scope>
    <source>
        <strain evidence="3">OB3b</strain>
    </source>
</reference>
<dbReference type="Proteomes" id="UP000230709">
    <property type="component" value="Chromosome"/>
</dbReference>
<keyword evidence="3" id="KW-1185">Reference proteome</keyword>
<proteinExistence type="predicted"/>